<dbReference type="InterPro" id="IPR050775">
    <property type="entry name" value="FAD-binding_Monooxygenases"/>
</dbReference>
<keyword evidence="6" id="KW-0560">Oxidoreductase</keyword>
<dbReference type="GO" id="GO:0050660">
    <property type="term" value="F:flavin adenine dinucleotide binding"/>
    <property type="evidence" value="ECO:0007669"/>
    <property type="project" value="InterPro"/>
</dbReference>
<gene>
    <name evidence="9" type="ORF">EOT10_04145</name>
</gene>
<dbReference type="AlphaFoldDB" id="A0A3S2Z487"/>
<proteinExistence type="inferred from homology"/>
<dbReference type="PANTHER" id="PTHR43098:SF3">
    <property type="entry name" value="L-ORNITHINE N(5)-MONOOXYGENASE-RELATED"/>
    <property type="match status" value="1"/>
</dbReference>
<dbReference type="Pfam" id="PF00743">
    <property type="entry name" value="FMO-like"/>
    <property type="match status" value="1"/>
</dbReference>
<dbReference type="Gene3D" id="3.50.50.60">
    <property type="entry name" value="FAD/NAD(P)-binding domain"/>
    <property type="match status" value="2"/>
</dbReference>
<protein>
    <submittedName>
        <fullName evidence="9">Esterase</fullName>
    </submittedName>
</protein>
<evidence type="ECO:0000256" key="6">
    <source>
        <dbReference type="ARBA" id="ARBA00023002"/>
    </source>
</evidence>
<dbReference type="SUPFAM" id="SSF53474">
    <property type="entry name" value="alpha/beta-Hydrolases"/>
    <property type="match status" value="1"/>
</dbReference>
<dbReference type="PANTHER" id="PTHR43098">
    <property type="entry name" value="L-ORNITHINE N(5)-MONOOXYGENASE-RELATED"/>
    <property type="match status" value="1"/>
</dbReference>
<evidence type="ECO:0000256" key="1">
    <source>
        <dbReference type="ARBA" id="ARBA00001974"/>
    </source>
</evidence>
<feature type="domain" description="Alpha/beta hydrolase fold-3" evidence="8">
    <location>
        <begin position="635"/>
        <end position="840"/>
    </location>
</feature>
<dbReference type="InterPro" id="IPR013094">
    <property type="entry name" value="AB_hydrolase_3"/>
</dbReference>
<keyword evidence="7" id="KW-0503">Monooxygenase</keyword>
<dbReference type="Pfam" id="PF07859">
    <property type="entry name" value="Abhydrolase_3"/>
    <property type="match status" value="1"/>
</dbReference>
<evidence type="ECO:0000313" key="10">
    <source>
        <dbReference type="Proteomes" id="UP000283128"/>
    </source>
</evidence>
<dbReference type="Gene3D" id="3.40.50.1820">
    <property type="entry name" value="alpha/beta hydrolase"/>
    <property type="match status" value="1"/>
</dbReference>
<dbReference type="GO" id="GO:0004499">
    <property type="term" value="F:N,N-dimethylaniline monooxygenase activity"/>
    <property type="evidence" value="ECO:0007669"/>
    <property type="project" value="InterPro"/>
</dbReference>
<keyword evidence="3" id="KW-0285">Flavoprotein</keyword>
<accession>A0A3S2Z487</accession>
<keyword evidence="10" id="KW-1185">Reference proteome</keyword>
<dbReference type="Proteomes" id="UP000283128">
    <property type="component" value="Unassembled WGS sequence"/>
</dbReference>
<name>A0A3S2Z487_9ACTN</name>
<evidence type="ECO:0000256" key="5">
    <source>
        <dbReference type="ARBA" id="ARBA00022857"/>
    </source>
</evidence>
<dbReference type="OrthoDB" id="5168853at2"/>
<comment type="cofactor">
    <cofactor evidence="1">
        <name>FAD</name>
        <dbReference type="ChEBI" id="CHEBI:57692"/>
    </cofactor>
</comment>
<keyword evidence="5" id="KW-0521">NADP</keyword>
<dbReference type="InterPro" id="IPR036188">
    <property type="entry name" value="FAD/NAD-bd_sf"/>
</dbReference>
<evidence type="ECO:0000256" key="4">
    <source>
        <dbReference type="ARBA" id="ARBA00022827"/>
    </source>
</evidence>
<reference evidence="9 10" key="1">
    <citation type="submission" date="2019-01" db="EMBL/GenBank/DDBJ databases">
        <title>Genome sequences of Streptomyces and Rhizobium isolates collected from root and soil.</title>
        <authorList>
            <person name="Chhettri S."/>
            <person name="Sevigny J.L."/>
            <person name="Sen A."/>
            <person name="Ennis N."/>
            <person name="Tisa L."/>
        </authorList>
    </citation>
    <scope>NUCLEOTIDE SEQUENCE [LARGE SCALE GENOMIC DNA]</scope>
    <source>
        <strain evidence="9 10">San01</strain>
    </source>
</reference>
<evidence type="ECO:0000313" key="9">
    <source>
        <dbReference type="EMBL" id="RVU29034.1"/>
    </source>
</evidence>
<dbReference type="SUPFAM" id="SSF51905">
    <property type="entry name" value="FAD/NAD(P)-binding domain"/>
    <property type="match status" value="3"/>
</dbReference>
<dbReference type="GO" id="GO:0016787">
    <property type="term" value="F:hydrolase activity"/>
    <property type="evidence" value="ECO:0007669"/>
    <property type="project" value="InterPro"/>
</dbReference>
<keyword evidence="4" id="KW-0274">FAD</keyword>
<evidence type="ECO:0000256" key="2">
    <source>
        <dbReference type="ARBA" id="ARBA00010139"/>
    </source>
</evidence>
<comment type="caution">
    <text evidence="9">The sequence shown here is derived from an EMBL/GenBank/DDBJ whole genome shotgun (WGS) entry which is preliminary data.</text>
</comment>
<organism evidence="9 10">
    <name type="scientific">Streptomyces antnestii</name>
    <dbReference type="NCBI Taxonomy" id="2494256"/>
    <lineage>
        <taxon>Bacteria</taxon>
        <taxon>Bacillati</taxon>
        <taxon>Actinomycetota</taxon>
        <taxon>Actinomycetes</taxon>
        <taxon>Kitasatosporales</taxon>
        <taxon>Streptomycetaceae</taxon>
        <taxon>Streptomyces</taxon>
    </lineage>
</organism>
<comment type="similarity">
    <text evidence="2">Belongs to the FAD-binding monooxygenase family.</text>
</comment>
<evidence type="ECO:0000256" key="7">
    <source>
        <dbReference type="ARBA" id="ARBA00023033"/>
    </source>
</evidence>
<evidence type="ECO:0000256" key="3">
    <source>
        <dbReference type="ARBA" id="ARBA00022630"/>
    </source>
</evidence>
<dbReference type="EMBL" id="RZYA01000001">
    <property type="protein sequence ID" value="RVU29034.1"/>
    <property type="molecule type" value="Genomic_DNA"/>
</dbReference>
<evidence type="ECO:0000259" key="8">
    <source>
        <dbReference type="Pfam" id="PF07859"/>
    </source>
</evidence>
<dbReference type="GO" id="GO:0050661">
    <property type="term" value="F:NADP binding"/>
    <property type="evidence" value="ECO:0007669"/>
    <property type="project" value="InterPro"/>
</dbReference>
<sequence>MTSSRRVREMIRVDAVVIGAGFAGVYAVHKLRDEVGLQVRGIEAAETVGGVWHWNRYPGARCDVHSTSYSYSFSDELTQSWEWTEAYAPQPEIKAYLNHAADCLDVRKEFAFNTRVTSVVWEDDEQRWTVSTDRGDTYSAQFVVGAQGNLSVAKDPTEFVGLDNFQGEKYFTSSWPAEEVDFSGKRVCLVGTGSTGTQIAEVIAKTAGHLTIMQRTANFAVPGLNHTVEPEQRTWNAQNAAALRARDRLNFYGVTIGEDLAPLPSAAGMPDDERQALFDTNWPAGGDAFLQIIADLVVNEESNKHVSDYVRDRIRDRVNDPEVAELLCPTDHPILSKRIVLENGYYDIFNQDNVSLVSVKNNPIERYTERGLRLADGTAHEFDMIVMATGFDSITGPVKALGLRGRNGVALDDVWADGPVTYVGSAIPGFPNFFLIVGPTGPAAFYNNPVSIEDFVDHTASAIKSTLDSGCGVIEATEDAARRWYAIASGLFDNSLLPYANSWYRGVNVPGKKPATYILLASGVLWRAYAAAIKASGMGGFALDGVERSVPPVLKLGWAATRLFDEMLLQLAGETPPPLRELDIATYREMADGFTAAGGIAPRDLAVADTTYSGPGGDLPMRVFTPRGEAPKPVVMYLFGGGFVSGSVEAHDNLLRLMADELDVVVAAPQYRLAPENPFPAAPDDAYAALQWVAANIDSYGGDPERIVIAGESSGGNLAAVTALRARDEHGPALIGQALFEPAIDAEADTASRREYAEDWLMSAADAATCWSYYLGEDLKHAASPLASPLRASSLVGLPPAAVVTAECDILRDEGEQYAAALQQAGVPTTLVRMPGTVHGGLPFIEWLPEYRAAFTAISDLVARTGAPATEVLTEA</sequence>
<dbReference type="InterPro" id="IPR020946">
    <property type="entry name" value="Flavin_mOase-like"/>
</dbReference>
<dbReference type="InterPro" id="IPR029058">
    <property type="entry name" value="AB_hydrolase_fold"/>
</dbReference>